<keyword evidence="9 17" id="KW-0067">ATP-binding</keyword>
<organism evidence="20 21">
    <name type="scientific">Aliterella atlantica CENA595</name>
    <dbReference type="NCBI Taxonomy" id="1618023"/>
    <lineage>
        <taxon>Bacteria</taxon>
        <taxon>Bacillati</taxon>
        <taxon>Cyanobacteriota</taxon>
        <taxon>Cyanophyceae</taxon>
        <taxon>Chroococcidiopsidales</taxon>
        <taxon>Aliterellaceae</taxon>
        <taxon>Aliterella</taxon>
    </lineage>
</organism>
<dbReference type="InterPro" id="IPR033717">
    <property type="entry name" value="UDPK"/>
</dbReference>
<evidence type="ECO:0000256" key="18">
    <source>
        <dbReference type="PIRSR" id="PIRSR600829-4"/>
    </source>
</evidence>
<feature type="transmembrane region" description="Helical" evidence="19">
    <location>
        <begin position="76"/>
        <end position="99"/>
    </location>
</feature>
<keyword evidence="14" id="KW-1208">Phospholipid metabolism</keyword>
<feature type="binding site" evidence="17">
    <location>
        <begin position="115"/>
        <end position="116"/>
    </location>
    <ligand>
        <name>ATP</name>
        <dbReference type="ChEBI" id="CHEBI:30616"/>
    </ligand>
</feature>
<dbReference type="AlphaFoldDB" id="A0A0D8ZT61"/>
<evidence type="ECO:0000256" key="12">
    <source>
        <dbReference type="ARBA" id="ARBA00023136"/>
    </source>
</evidence>
<name>A0A0D8ZT61_9CYAN</name>
<feature type="binding site" evidence="18">
    <location>
        <position position="96"/>
    </location>
    <ligand>
        <name>a divalent metal cation</name>
        <dbReference type="ChEBI" id="CHEBI:60240"/>
    </ligand>
</feature>
<dbReference type="OrthoDB" id="9789934at2"/>
<dbReference type="Gene3D" id="1.10.287.3610">
    <property type="match status" value="1"/>
</dbReference>
<dbReference type="RefSeq" id="WP_045056136.1">
    <property type="nucleotide sequence ID" value="NZ_CAWMDP010000015.1"/>
</dbReference>
<dbReference type="Proteomes" id="UP000032452">
    <property type="component" value="Unassembled WGS sequence"/>
</dbReference>
<dbReference type="GO" id="GO:0005524">
    <property type="term" value="F:ATP binding"/>
    <property type="evidence" value="ECO:0007669"/>
    <property type="project" value="UniProtKB-KW"/>
</dbReference>
<keyword evidence="11" id="KW-0443">Lipid metabolism</keyword>
<dbReference type="EMBL" id="JYON01000023">
    <property type="protein sequence ID" value="KJH70421.1"/>
    <property type="molecule type" value="Genomic_DNA"/>
</dbReference>
<accession>A0A0D8ZT61</accession>
<evidence type="ECO:0000256" key="13">
    <source>
        <dbReference type="ARBA" id="ARBA00023209"/>
    </source>
</evidence>
<feature type="binding site" evidence="17">
    <location>
        <position position="96"/>
    </location>
    <ligand>
        <name>ATP</name>
        <dbReference type="ChEBI" id="CHEBI:30616"/>
    </ligand>
</feature>
<evidence type="ECO:0000256" key="8">
    <source>
        <dbReference type="ARBA" id="ARBA00022777"/>
    </source>
</evidence>
<dbReference type="Pfam" id="PF01219">
    <property type="entry name" value="DAGK_prokar"/>
    <property type="match status" value="1"/>
</dbReference>
<sequence>MSQNFPSSSPSPPEKVAVKREFSWQVATNLFVSFKYAWCGISYAFQTQRNFRIHVGVGILALGLGVFLHLRSLEMAVIGLTSGLVLVMELLNTAIESVVDLTVKQSYHDLAKIAKDCAAAAVLVSAMAAVLVAGMLILPPLVVAIKSVWG</sequence>
<evidence type="ECO:0000256" key="11">
    <source>
        <dbReference type="ARBA" id="ARBA00023098"/>
    </source>
</evidence>
<evidence type="ECO:0000256" key="4">
    <source>
        <dbReference type="ARBA" id="ARBA00022516"/>
    </source>
</evidence>
<evidence type="ECO:0000256" key="2">
    <source>
        <dbReference type="ARBA" id="ARBA00005967"/>
    </source>
</evidence>
<evidence type="ECO:0000256" key="17">
    <source>
        <dbReference type="PIRSR" id="PIRSR600829-3"/>
    </source>
</evidence>
<keyword evidence="4" id="KW-0444">Lipid biosynthesis</keyword>
<gene>
    <name evidence="20" type="ORF">UH38_18330</name>
</gene>
<dbReference type="GO" id="GO:0008654">
    <property type="term" value="P:phospholipid biosynthetic process"/>
    <property type="evidence" value="ECO:0007669"/>
    <property type="project" value="UniProtKB-KW"/>
</dbReference>
<feature type="binding site" evidence="17">
    <location>
        <position position="36"/>
    </location>
    <ligand>
        <name>ATP</name>
        <dbReference type="ChEBI" id="CHEBI:30616"/>
    </ligand>
</feature>
<feature type="transmembrane region" description="Helical" evidence="19">
    <location>
        <begin position="22"/>
        <end position="39"/>
    </location>
</feature>
<feature type="transmembrane region" description="Helical" evidence="19">
    <location>
        <begin position="51"/>
        <end position="70"/>
    </location>
</feature>
<evidence type="ECO:0000256" key="6">
    <source>
        <dbReference type="ARBA" id="ARBA00022692"/>
    </source>
</evidence>
<evidence type="ECO:0000256" key="14">
    <source>
        <dbReference type="ARBA" id="ARBA00023264"/>
    </source>
</evidence>
<dbReference type="CDD" id="cd14265">
    <property type="entry name" value="UDPK_IM_like"/>
    <property type="match status" value="1"/>
</dbReference>
<evidence type="ECO:0000313" key="21">
    <source>
        <dbReference type="Proteomes" id="UP000032452"/>
    </source>
</evidence>
<keyword evidence="12 19" id="KW-0472">Membrane</keyword>
<dbReference type="GO" id="GO:0046872">
    <property type="term" value="F:metal ion binding"/>
    <property type="evidence" value="ECO:0007669"/>
    <property type="project" value="UniProtKB-KW"/>
</dbReference>
<evidence type="ECO:0000256" key="7">
    <source>
        <dbReference type="ARBA" id="ARBA00022741"/>
    </source>
</evidence>
<dbReference type="PROSITE" id="PS01069">
    <property type="entry name" value="DAGK_PROKAR"/>
    <property type="match status" value="1"/>
</dbReference>
<dbReference type="PATRIC" id="fig|1618023.3.peg.1104"/>
<comment type="subcellular location">
    <subcellularLocation>
        <location evidence="1">Cell membrane</location>
        <topology evidence="1">Multi-pass membrane protein</topology>
    </subcellularLocation>
</comment>
<keyword evidence="21" id="KW-1185">Reference proteome</keyword>
<keyword evidence="6 19" id="KW-0812">Transmembrane</keyword>
<protein>
    <submittedName>
        <fullName evidence="20">Diacylglycerol kinase</fullName>
    </submittedName>
</protein>
<keyword evidence="8 20" id="KW-0418">Kinase</keyword>
<dbReference type="InterPro" id="IPR000829">
    <property type="entry name" value="DAGK"/>
</dbReference>
<evidence type="ECO:0000256" key="5">
    <source>
        <dbReference type="ARBA" id="ARBA00022679"/>
    </source>
</evidence>
<dbReference type="STRING" id="1618023.UH38_18330"/>
<evidence type="ECO:0000256" key="3">
    <source>
        <dbReference type="ARBA" id="ARBA00022475"/>
    </source>
</evidence>
<evidence type="ECO:0000256" key="1">
    <source>
        <dbReference type="ARBA" id="ARBA00004651"/>
    </source>
</evidence>
<keyword evidence="18" id="KW-0479">Metal-binding</keyword>
<evidence type="ECO:0000256" key="9">
    <source>
        <dbReference type="ARBA" id="ARBA00022840"/>
    </source>
</evidence>
<keyword evidence="3" id="KW-1003">Cell membrane</keyword>
<dbReference type="InterPro" id="IPR036945">
    <property type="entry name" value="DAGK_sf"/>
</dbReference>
<comment type="similarity">
    <text evidence="2">Belongs to the bacterial diacylglycerol kinase family.</text>
</comment>
<feature type="active site" description="Proton acceptor" evidence="15">
    <location>
        <position position="89"/>
    </location>
</feature>
<evidence type="ECO:0000256" key="19">
    <source>
        <dbReference type="SAM" id="Phobius"/>
    </source>
</evidence>
<dbReference type="GO" id="GO:0016301">
    <property type="term" value="F:kinase activity"/>
    <property type="evidence" value="ECO:0007669"/>
    <property type="project" value="UniProtKB-KW"/>
</dbReference>
<evidence type="ECO:0000256" key="15">
    <source>
        <dbReference type="PIRSR" id="PIRSR600829-1"/>
    </source>
</evidence>
<evidence type="ECO:0000313" key="20">
    <source>
        <dbReference type="EMBL" id="KJH70421.1"/>
    </source>
</evidence>
<comment type="caution">
    <text evidence="20">The sequence shown here is derived from an EMBL/GenBank/DDBJ whole genome shotgun (WGS) entry which is preliminary data.</text>
</comment>
<keyword evidence="5" id="KW-0808">Transferase</keyword>
<keyword evidence="10 19" id="KW-1133">Transmembrane helix</keyword>
<proteinExistence type="inferred from homology"/>
<dbReference type="GO" id="GO:0005886">
    <property type="term" value="C:plasma membrane"/>
    <property type="evidence" value="ECO:0007669"/>
    <property type="project" value="UniProtKB-SubCell"/>
</dbReference>
<feature type="binding site" evidence="16">
    <location>
        <position position="89"/>
    </location>
    <ligand>
        <name>substrate</name>
    </ligand>
</feature>
<keyword evidence="7 17" id="KW-0547">Nucleotide-binding</keyword>
<dbReference type="PANTHER" id="PTHR34299">
    <property type="entry name" value="DIACYLGLYCEROL KINASE"/>
    <property type="match status" value="1"/>
</dbReference>
<evidence type="ECO:0000256" key="16">
    <source>
        <dbReference type="PIRSR" id="PIRSR600829-2"/>
    </source>
</evidence>
<feature type="transmembrane region" description="Helical" evidence="19">
    <location>
        <begin position="120"/>
        <end position="145"/>
    </location>
</feature>
<dbReference type="PANTHER" id="PTHR34299:SF1">
    <property type="entry name" value="DIACYLGLYCEROL KINASE"/>
    <property type="match status" value="1"/>
</dbReference>
<keyword evidence="13" id="KW-0594">Phospholipid biosynthesis</keyword>
<comment type="cofactor">
    <cofactor evidence="18">
        <name>Mg(2+)</name>
        <dbReference type="ChEBI" id="CHEBI:18420"/>
    </cofactor>
    <text evidence="18">Mn(2+), Zn(2+), Cd(2+) and Co(2+) support activity to lesser extents.</text>
</comment>
<reference evidence="20 21" key="1">
    <citation type="submission" date="2015-02" db="EMBL/GenBank/DDBJ databases">
        <title>Draft genome of a novel marine cyanobacterium (Chroococcales) isolated from South Atlantic Ocean.</title>
        <authorList>
            <person name="Rigonato J."/>
            <person name="Alvarenga D.O."/>
            <person name="Branco L.H."/>
            <person name="Varani A.M."/>
            <person name="Brandini F.P."/>
            <person name="Fiore M.F."/>
        </authorList>
    </citation>
    <scope>NUCLEOTIDE SEQUENCE [LARGE SCALE GENOMIC DNA]</scope>
    <source>
        <strain evidence="20 21">CENA595</strain>
    </source>
</reference>
<evidence type="ECO:0000256" key="10">
    <source>
        <dbReference type="ARBA" id="ARBA00022989"/>
    </source>
</evidence>
<keyword evidence="18" id="KW-0460">Magnesium</keyword>